<name>A0A2P1NNX0_9BURK</name>
<feature type="binding site" evidence="9">
    <location>
        <position position="171"/>
    </location>
    <ligand>
        <name>Fe cation</name>
        <dbReference type="ChEBI" id="CHEBI:24875"/>
        <label>2</label>
    </ligand>
</feature>
<dbReference type="GO" id="GO:0008682">
    <property type="term" value="F:3-demethoxyubiquinol 3-hydroxylase activity"/>
    <property type="evidence" value="ECO:0007669"/>
    <property type="project" value="UniProtKB-EC"/>
</dbReference>
<dbReference type="UniPathway" id="UPA00232"/>
<evidence type="ECO:0000313" key="10">
    <source>
        <dbReference type="EMBL" id="AVP58759.1"/>
    </source>
</evidence>
<evidence type="ECO:0000256" key="8">
    <source>
        <dbReference type="ARBA" id="ARBA00023136"/>
    </source>
</evidence>
<evidence type="ECO:0000256" key="2">
    <source>
        <dbReference type="ARBA" id="ARBA00022475"/>
    </source>
</evidence>
<comment type="subcellular location">
    <subcellularLocation>
        <location evidence="9">Cell membrane</location>
        <topology evidence="9">Peripheral membrane protein</topology>
    </subcellularLocation>
</comment>
<dbReference type="OrthoDB" id="5192789at2"/>
<evidence type="ECO:0000256" key="6">
    <source>
        <dbReference type="ARBA" id="ARBA00023004"/>
    </source>
</evidence>
<keyword evidence="4 9" id="KW-0479">Metal-binding</keyword>
<accession>A0A2P1NNX0</accession>
<keyword evidence="11" id="KW-1185">Reference proteome</keyword>
<feature type="binding site" evidence="9">
    <location>
        <position position="168"/>
    </location>
    <ligand>
        <name>Fe cation</name>
        <dbReference type="ChEBI" id="CHEBI:24875"/>
        <label>2</label>
    </ligand>
</feature>
<feature type="binding site" evidence="9">
    <location>
        <position position="136"/>
    </location>
    <ligand>
        <name>Fe cation</name>
        <dbReference type="ChEBI" id="CHEBI:24875"/>
        <label>2</label>
    </ligand>
</feature>
<dbReference type="NCBIfam" id="NF033656">
    <property type="entry name" value="DMQ_monoox_COQ7"/>
    <property type="match status" value="1"/>
</dbReference>
<gene>
    <name evidence="9" type="primary">coq7</name>
    <name evidence="10" type="ORF">C7H73_14490</name>
</gene>
<dbReference type="PANTHER" id="PTHR11237">
    <property type="entry name" value="COENZYME Q10 BIOSYNTHESIS PROTEIN 7"/>
    <property type="match status" value="1"/>
</dbReference>
<comment type="catalytic activity">
    <reaction evidence="9">
        <text>a 5-methoxy-2-methyl-3-(all-trans-polyprenyl)benzene-1,4-diol + AH2 + O2 = a 3-demethylubiquinol + A + H2O</text>
        <dbReference type="Rhea" id="RHEA:50908"/>
        <dbReference type="Rhea" id="RHEA-COMP:10859"/>
        <dbReference type="Rhea" id="RHEA-COMP:10914"/>
        <dbReference type="ChEBI" id="CHEBI:13193"/>
        <dbReference type="ChEBI" id="CHEBI:15377"/>
        <dbReference type="ChEBI" id="CHEBI:15379"/>
        <dbReference type="ChEBI" id="CHEBI:17499"/>
        <dbReference type="ChEBI" id="CHEBI:84167"/>
        <dbReference type="ChEBI" id="CHEBI:84422"/>
        <dbReference type="EC" id="1.14.99.60"/>
    </reaction>
</comment>
<dbReference type="InterPro" id="IPR011566">
    <property type="entry name" value="Ubq_synth_Coq7"/>
</dbReference>
<dbReference type="GO" id="GO:0046872">
    <property type="term" value="F:metal ion binding"/>
    <property type="evidence" value="ECO:0007669"/>
    <property type="project" value="UniProtKB-KW"/>
</dbReference>
<feature type="binding site" evidence="9">
    <location>
        <position position="54"/>
    </location>
    <ligand>
        <name>Fe cation</name>
        <dbReference type="ChEBI" id="CHEBI:24875"/>
        <label>1</label>
    </ligand>
</feature>
<keyword evidence="8 9" id="KW-0472">Membrane</keyword>
<dbReference type="SUPFAM" id="SSF47240">
    <property type="entry name" value="Ferritin-like"/>
    <property type="match status" value="1"/>
</dbReference>
<evidence type="ECO:0000256" key="4">
    <source>
        <dbReference type="ARBA" id="ARBA00022723"/>
    </source>
</evidence>
<reference evidence="11" key="1">
    <citation type="submission" date="2018-03" db="EMBL/GenBank/DDBJ databases">
        <title>Genome sequencing of Melaminivora sp. strain SC2-7.</title>
        <authorList>
            <person name="Kim S.-J."/>
            <person name="Heo J."/>
            <person name="Ahn J.-H."/>
            <person name="Kwon S.-W."/>
        </authorList>
    </citation>
    <scope>NUCLEOTIDE SEQUENCE [LARGE SCALE GENOMIC DNA]</scope>
    <source>
        <strain evidence="11">SC2-7</strain>
    </source>
</reference>
<keyword evidence="10" id="KW-0830">Ubiquinone</keyword>
<evidence type="ECO:0000256" key="1">
    <source>
        <dbReference type="ARBA" id="ARBA00004749"/>
    </source>
</evidence>
<comment type="cofactor">
    <cofactor evidence="9">
        <name>Fe cation</name>
        <dbReference type="ChEBI" id="CHEBI:24875"/>
    </cofactor>
    <text evidence="9">Binds 2 iron ions per subunit.</text>
</comment>
<keyword evidence="5 9" id="KW-0560">Oxidoreductase</keyword>
<comment type="similarity">
    <text evidence="9">Belongs to the COQ7 family.</text>
</comment>
<dbReference type="PANTHER" id="PTHR11237:SF4">
    <property type="entry name" value="5-DEMETHOXYUBIQUINONE HYDROXYLASE, MITOCHONDRIAL"/>
    <property type="match status" value="1"/>
</dbReference>
<evidence type="ECO:0000256" key="9">
    <source>
        <dbReference type="HAMAP-Rule" id="MF_01658"/>
    </source>
</evidence>
<keyword evidence="7 9" id="KW-0503">Monooxygenase</keyword>
<dbReference type="EMBL" id="CP027792">
    <property type="protein sequence ID" value="AVP58759.1"/>
    <property type="molecule type" value="Genomic_DNA"/>
</dbReference>
<feature type="binding site" evidence="9">
    <location>
        <position position="168"/>
    </location>
    <ligand>
        <name>Fe cation</name>
        <dbReference type="ChEBI" id="CHEBI:24875"/>
        <label>1</label>
    </ligand>
</feature>
<evidence type="ECO:0000256" key="7">
    <source>
        <dbReference type="ARBA" id="ARBA00023033"/>
    </source>
</evidence>
<keyword evidence="2 9" id="KW-1003">Cell membrane</keyword>
<dbReference type="EC" id="1.14.99.60" evidence="9"/>
<feature type="binding site" evidence="9">
    <location>
        <position position="84"/>
    </location>
    <ligand>
        <name>Fe cation</name>
        <dbReference type="ChEBI" id="CHEBI:24875"/>
        <label>2</label>
    </ligand>
</feature>
<comment type="function">
    <text evidence="9">Catalyzes the hydroxylation of 2-nonaprenyl-3-methyl-6-methoxy-1,4-benzoquinol during ubiquinone biosynthesis.</text>
</comment>
<protein>
    <recommendedName>
        <fullName evidence="9">3-demethoxyubiquinol 3-hydroxylase</fullName>
        <shortName evidence="9">DMQ hydroxylase</shortName>
        <ecNumber evidence="9">1.14.99.60</ecNumber>
    </recommendedName>
    <alternativeName>
        <fullName evidence="9">2-nonaprenyl-3-methyl-6-methoxy-1,4-benzoquinol hydroxylase</fullName>
    </alternativeName>
</protein>
<organism evidence="10 11">
    <name type="scientific">Pulveribacter suum</name>
    <dbReference type="NCBI Taxonomy" id="2116657"/>
    <lineage>
        <taxon>Bacteria</taxon>
        <taxon>Pseudomonadati</taxon>
        <taxon>Pseudomonadota</taxon>
        <taxon>Betaproteobacteria</taxon>
        <taxon>Burkholderiales</taxon>
        <taxon>Comamonadaceae</taxon>
        <taxon>Pulveribacter</taxon>
    </lineage>
</organism>
<dbReference type="Proteomes" id="UP000241829">
    <property type="component" value="Chromosome"/>
</dbReference>
<dbReference type="GO" id="GO:0006744">
    <property type="term" value="P:ubiquinone biosynthetic process"/>
    <property type="evidence" value="ECO:0007669"/>
    <property type="project" value="UniProtKB-UniRule"/>
</dbReference>
<dbReference type="KEGG" id="melm:C7H73_14490"/>
<dbReference type="GO" id="GO:0005886">
    <property type="term" value="C:plasma membrane"/>
    <property type="evidence" value="ECO:0007669"/>
    <property type="project" value="UniProtKB-SubCell"/>
</dbReference>
<dbReference type="HAMAP" id="MF_01658">
    <property type="entry name" value="COQ7"/>
    <property type="match status" value="1"/>
</dbReference>
<dbReference type="CDD" id="cd01042">
    <property type="entry name" value="DMQH"/>
    <property type="match status" value="1"/>
</dbReference>
<evidence type="ECO:0000256" key="5">
    <source>
        <dbReference type="ARBA" id="ARBA00023002"/>
    </source>
</evidence>
<sequence length="205" mass="22318">MDRFLIAADTALRTLFASPSASQPSPARGLPEARLSSPDRRLAGALMRVNHVGEVCAQALYMAQACVTRDGALRRSLMDAAREETDHLAWTRERLDALGSRPSLLNPLWFTGAFAIGLATARVSDRASLGFVVETERQVSEHLQGHLSRLPAQDLPSRAVVARMKEDEERHAAQALAAGALELPAPARWLMRGAARVMTTTAHYL</sequence>
<proteinExistence type="inferred from homology"/>
<evidence type="ECO:0000256" key="3">
    <source>
        <dbReference type="ARBA" id="ARBA00022688"/>
    </source>
</evidence>
<dbReference type="Gene3D" id="1.20.1260.10">
    <property type="match status" value="1"/>
</dbReference>
<feature type="binding site" evidence="9">
    <location>
        <position position="84"/>
    </location>
    <ligand>
        <name>Fe cation</name>
        <dbReference type="ChEBI" id="CHEBI:24875"/>
        <label>1</label>
    </ligand>
</feature>
<dbReference type="AlphaFoldDB" id="A0A2P1NNX0"/>
<dbReference type="Pfam" id="PF03232">
    <property type="entry name" value="COQ7"/>
    <property type="match status" value="1"/>
</dbReference>
<dbReference type="InterPro" id="IPR012347">
    <property type="entry name" value="Ferritin-like"/>
</dbReference>
<evidence type="ECO:0000313" key="11">
    <source>
        <dbReference type="Proteomes" id="UP000241829"/>
    </source>
</evidence>
<keyword evidence="3 9" id="KW-0831">Ubiquinone biosynthesis</keyword>
<feature type="binding site" evidence="9">
    <location>
        <position position="87"/>
    </location>
    <ligand>
        <name>Fe cation</name>
        <dbReference type="ChEBI" id="CHEBI:24875"/>
        <label>1</label>
    </ligand>
</feature>
<dbReference type="RefSeq" id="WP_106847307.1">
    <property type="nucleotide sequence ID" value="NZ_CP027792.1"/>
</dbReference>
<dbReference type="InterPro" id="IPR009078">
    <property type="entry name" value="Ferritin-like_SF"/>
</dbReference>
<keyword evidence="6 9" id="KW-0408">Iron</keyword>
<dbReference type="InterPro" id="IPR047809">
    <property type="entry name" value="COQ7_proteobact"/>
</dbReference>
<comment type="pathway">
    <text evidence="1 9">Cofactor biosynthesis; ubiquinone biosynthesis.</text>
</comment>